<feature type="compositionally biased region" description="Polar residues" evidence="1">
    <location>
        <begin position="69"/>
        <end position="84"/>
    </location>
</feature>
<dbReference type="EMBL" id="JAABOA010000998">
    <property type="protein sequence ID" value="KAF9582585.1"/>
    <property type="molecule type" value="Genomic_DNA"/>
</dbReference>
<comment type="caution">
    <text evidence="2">The sequence shown here is derived from an EMBL/GenBank/DDBJ whole genome shotgun (WGS) entry which is preliminary data.</text>
</comment>
<gene>
    <name evidence="2" type="ORF">BGW38_011007</name>
</gene>
<reference evidence="2" key="1">
    <citation type="journal article" date="2020" name="Fungal Divers.">
        <title>Resolving the Mortierellaceae phylogeny through synthesis of multi-gene phylogenetics and phylogenomics.</title>
        <authorList>
            <person name="Vandepol N."/>
            <person name="Liber J."/>
            <person name="Desiro A."/>
            <person name="Na H."/>
            <person name="Kennedy M."/>
            <person name="Barry K."/>
            <person name="Grigoriev I.V."/>
            <person name="Miller A.N."/>
            <person name="O'Donnell K."/>
            <person name="Stajich J.E."/>
            <person name="Bonito G."/>
        </authorList>
    </citation>
    <scope>NUCLEOTIDE SEQUENCE</scope>
    <source>
        <strain evidence="2">KOD1015</strain>
    </source>
</reference>
<dbReference type="Proteomes" id="UP000780801">
    <property type="component" value="Unassembled WGS sequence"/>
</dbReference>
<evidence type="ECO:0000256" key="1">
    <source>
        <dbReference type="SAM" id="MobiDB-lite"/>
    </source>
</evidence>
<sequence length="101" mass="10957">PLVNLGSNEYPLHPEQSIYPWNTSITFIFNLEILQVIMAIPNFLSSNKNKVAVVQATPTTEKSTDKTAIGSSKNEQPAQKNGSKGPSDFKVSAMAYAASRS</sequence>
<name>A0A9P6FVG3_9FUNG</name>
<organism evidence="2 3">
    <name type="scientific">Lunasporangiospora selenospora</name>
    <dbReference type="NCBI Taxonomy" id="979761"/>
    <lineage>
        <taxon>Eukaryota</taxon>
        <taxon>Fungi</taxon>
        <taxon>Fungi incertae sedis</taxon>
        <taxon>Mucoromycota</taxon>
        <taxon>Mortierellomycotina</taxon>
        <taxon>Mortierellomycetes</taxon>
        <taxon>Mortierellales</taxon>
        <taxon>Mortierellaceae</taxon>
        <taxon>Lunasporangiospora</taxon>
    </lineage>
</organism>
<feature type="non-terminal residue" evidence="2">
    <location>
        <position position="1"/>
    </location>
</feature>
<proteinExistence type="predicted"/>
<feature type="region of interest" description="Disordered" evidence="1">
    <location>
        <begin position="56"/>
        <end position="101"/>
    </location>
</feature>
<evidence type="ECO:0000313" key="3">
    <source>
        <dbReference type="Proteomes" id="UP000780801"/>
    </source>
</evidence>
<protein>
    <submittedName>
        <fullName evidence="2">Uncharacterized protein</fullName>
    </submittedName>
</protein>
<dbReference type="AlphaFoldDB" id="A0A9P6FVG3"/>
<evidence type="ECO:0000313" key="2">
    <source>
        <dbReference type="EMBL" id="KAF9582585.1"/>
    </source>
</evidence>
<accession>A0A9P6FVG3</accession>
<keyword evidence="3" id="KW-1185">Reference proteome</keyword>